<protein>
    <recommendedName>
        <fullName evidence="3">Integrase catalytic domain-containing protein</fullName>
    </recommendedName>
</protein>
<dbReference type="AlphaFoldDB" id="A0A4Y2F9K4"/>
<name>A0A4Y2F9K4_ARAVE</name>
<dbReference type="OrthoDB" id="10058978at2759"/>
<gene>
    <name evidence="1" type="ORF">AVEN_155594_1</name>
</gene>
<evidence type="ECO:0000313" key="1">
    <source>
        <dbReference type="EMBL" id="GBM37921.1"/>
    </source>
</evidence>
<accession>A0A4Y2F9K4</accession>
<proteinExistence type="predicted"/>
<sequence>MVTGTFYSSWITSRSGLKTTRFLTKKRRLLQKRSCRNGSPDSEHHFNFILIKGKILSPLSVLSEGLFQLLQIDKTQTTLPHPQSDGMVERFN</sequence>
<comment type="caution">
    <text evidence="1">The sequence shown here is derived from an EMBL/GenBank/DDBJ whole genome shotgun (WGS) entry which is preliminary data.</text>
</comment>
<keyword evidence="2" id="KW-1185">Reference proteome</keyword>
<evidence type="ECO:0000313" key="2">
    <source>
        <dbReference type="Proteomes" id="UP000499080"/>
    </source>
</evidence>
<dbReference type="Proteomes" id="UP000499080">
    <property type="component" value="Unassembled WGS sequence"/>
</dbReference>
<organism evidence="1 2">
    <name type="scientific">Araneus ventricosus</name>
    <name type="common">Orbweaver spider</name>
    <name type="synonym">Epeira ventricosa</name>
    <dbReference type="NCBI Taxonomy" id="182803"/>
    <lineage>
        <taxon>Eukaryota</taxon>
        <taxon>Metazoa</taxon>
        <taxon>Ecdysozoa</taxon>
        <taxon>Arthropoda</taxon>
        <taxon>Chelicerata</taxon>
        <taxon>Arachnida</taxon>
        <taxon>Araneae</taxon>
        <taxon>Araneomorphae</taxon>
        <taxon>Entelegynae</taxon>
        <taxon>Araneoidea</taxon>
        <taxon>Araneidae</taxon>
        <taxon>Araneus</taxon>
    </lineage>
</organism>
<dbReference type="EMBL" id="BGPR01095298">
    <property type="protein sequence ID" value="GBM37921.1"/>
    <property type="molecule type" value="Genomic_DNA"/>
</dbReference>
<reference evidence="1 2" key="1">
    <citation type="journal article" date="2019" name="Sci. Rep.">
        <title>Orb-weaving spider Araneus ventricosus genome elucidates the spidroin gene catalogue.</title>
        <authorList>
            <person name="Kono N."/>
            <person name="Nakamura H."/>
            <person name="Ohtoshi R."/>
            <person name="Moran D.A.P."/>
            <person name="Shinohara A."/>
            <person name="Yoshida Y."/>
            <person name="Fujiwara M."/>
            <person name="Mori M."/>
            <person name="Tomita M."/>
            <person name="Arakawa K."/>
        </authorList>
    </citation>
    <scope>NUCLEOTIDE SEQUENCE [LARGE SCALE GENOMIC DNA]</scope>
</reference>
<evidence type="ECO:0008006" key="3">
    <source>
        <dbReference type="Google" id="ProtNLM"/>
    </source>
</evidence>